<evidence type="ECO:0008006" key="4">
    <source>
        <dbReference type="Google" id="ProtNLM"/>
    </source>
</evidence>
<evidence type="ECO:0000313" key="3">
    <source>
        <dbReference type="Proteomes" id="UP000693981"/>
    </source>
</evidence>
<dbReference type="PANTHER" id="PTHR13510">
    <property type="entry name" value="FYVE-FINGER-CONTAINING RAB5 EFFECTOR PROTEIN RABENOSYN-5-RELATED"/>
    <property type="match status" value="1"/>
</dbReference>
<keyword evidence="3" id="KW-1185">Reference proteome</keyword>
<dbReference type="AlphaFoldDB" id="A0A8T1VRL9"/>
<dbReference type="InterPro" id="IPR052727">
    <property type="entry name" value="Rab4/Rab5_effector"/>
</dbReference>
<dbReference type="OrthoDB" id="161167at2759"/>
<accession>A0A8T1VRL9</accession>
<proteinExistence type="predicted"/>
<dbReference type="PANTHER" id="PTHR13510:SF44">
    <property type="entry name" value="RABENOSYN-5"/>
    <property type="match status" value="1"/>
</dbReference>
<feature type="compositionally biased region" description="Low complexity" evidence="1">
    <location>
        <begin position="379"/>
        <end position="395"/>
    </location>
</feature>
<name>A0A8T1VRL9_9STRA</name>
<evidence type="ECO:0000313" key="2">
    <source>
        <dbReference type="EMBL" id="KAG7384032.1"/>
    </source>
</evidence>
<feature type="region of interest" description="Disordered" evidence="1">
    <location>
        <begin position="377"/>
        <end position="402"/>
    </location>
</feature>
<comment type="caution">
    <text evidence="2">The sequence shown here is derived from an EMBL/GenBank/DDBJ whole genome shotgun (WGS) entry which is preliminary data.</text>
</comment>
<dbReference type="EMBL" id="JAGDFL010000617">
    <property type="protein sequence ID" value="KAG7384032.1"/>
    <property type="molecule type" value="Genomic_DNA"/>
</dbReference>
<gene>
    <name evidence="2" type="ORF">PHYBOEH_009661</name>
</gene>
<reference evidence="2" key="1">
    <citation type="submission" date="2021-02" db="EMBL/GenBank/DDBJ databases">
        <authorList>
            <person name="Palmer J.M."/>
        </authorList>
    </citation>
    <scope>NUCLEOTIDE SEQUENCE</scope>
    <source>
        <strain evidence="2">SCRP23</strain>
    </source>
</reference>
<protein>
    <recommendedName>
        <fullName evidence="4">FYVE-type domain-containing protein</fullName>
    </recommendedName>
</protein>
<sequence length="402" mass="44432">MRFPLPADTFPPLVVSEEDQFDLQRLSKEFINEALDQYGDFRSSGGVFDKTRWKPVKTREGVTAYRDLKVTSLEASRVAPHLQVGSGAMTASTNLHGVVAVGTIDGKFNDMMFGLLNSNTEMVKIKSSYTNDKMVDAKVLATIVAPTPQEPARGLFIKWGVSMGAPALFRKVVRPRDFVYLESLGILHSESDERIGYSLIHSLQIPTIRELAEYQIVRANSSICLLFRQKASGQLEIYVQGFVDAMGNIHPSIAVSAVADGLMSYDKMVHCGQMKKLNWLLKTKKTVLLDFESSECVVCSKSASRSKSCQVCMNTMCARCSVTKKLSFLSHLSRRVSKRSLVFCMRCNLAAREADALGIAAEELLRLNPFECYEISEGSTTSSTPASPSSTIPPDTTREFFG</sequence>
<evidence type="ECO:0000256" key="1">
    <source>
        <dbReference type="SAM" id="MobiDB-lite"/>
    </source>
</evidence>
<dbReference type="Proteomes" id="UP000693981">
    <property type="component" value="Unassembled WGS sequence"/>
</dbReference>
<organism evidence="2 3">
    <name type="scientific">Phytophthora boehmeriae</name>
    <dbReference type="NCBI Taxonomy" id="109152"/>
    <lineage>
        <taxon>Eukaryota</taxon>
        <taxon>Sar</taxon>
        <taxon>Stramenopiles</taxon>
        <taxon>Oomycota</taxon>
        <taxon>Peronosporomycetes</taxon>
        <taxon>Peronosporales</taxon>
        <taxon>Peronosporaceae</taxon>
        <taxon>Phytophthora</taxon>
    </lineage>
</organism>